<evidence type="ECO:0000313" key="2">
    <source>
        <dbReference type="Proteomes" id="UP000821865"/>
    </source>
</evidence>
<organism evidence="1 2">
    <name type="scientific">Dermacentor silvarum</name>
    <name type="common">Tick</name>
    <dbReference type="NCBI Taxonomy" id="543639"/>
    <lineage>
        <taxon>Eukaryota</taxon>
        <taxon>Metazoa</taxon>
        <taxon>Ecdysozoa</taxon>
        <taxon>Arthropoda</taxon>
        <taxon>Chelicerata</taxon>
        <taxon>Arachnida</taxon>
        <taxon>Acari</taxon>
        <taxon>Parasitiformes</taxon>
        <taxon>Ixodida</taxon>
        <taxon>Ixodoidea</taxon>
        <taxon>Ixodidae</taxon>
        <taxon>Rhipicephalinae</taxon>
        <taxon>Dermacentor</taxon>
    </lineage>
</organism>
<dbReference type="EMBL" id="CM023478">
    <property type="protein sequence ID" value="KAH7933520.1"/>
    <property type="molecule type" value="Genomic_DNA"/>
</dbReference>
<gene>
    <name evidence="1" type="ORF">HPB49_013302</name>
</gene>
<name>A0ACB8C3Z1_DERSI</name>
<accession>A0ACB8C3Z1</accession>
<comment type="caution">
    <text evidence="1">The sequence shown here is derived from an EMBL/GenBank/DDBJ whole genome shotgun (WGS) entry which is preliminary data.</text>
</comment>
<protein>
    <submittedName>
        <fullName evidence="1">Uncharacterized protein</fullName>
    </submittedName>
</protein>
<keyword evidence="2" id="KW-1185">Reference proteome</keyword>
<sequence>MEYKDTTQAACWVLLPNLGGLAGLYIIKTKHDDVTKVRHYPGSSAQVVLWVTFNSAMGYAAYLVFKDGGGLHGPARPALAVFAAGLCYNWAWPAFFYSKQKFALAMVDMNLLCGSVALLAHMYCPINERAAKIMLPCIAWTLAMATFNCRVWRWSRRRASD</sequence>
<evidence type="ECO:0000313" key="1">
    <source>
        <dbReference type="EMBL" id="KAH7933520.1"/>
    </source>
</evidence>
<dbReference type="Proteomes" id="UP000821865">
    <property type="component" value="Chromosome 9"/>
</dbReference>
<proteinExistence type="predicted"/>
<reference evidence="1" key="1">
    <citation type="submission" date="2020-05" db="EMBL/GenBank/DDBJ databases">
        <title>Large-scale comparative analyses of tick genomes elucidate their genetic diversity and vector capacities.</title>
        <authorList>
            <person name="Jia N."/>
            <person name="Wang J."/>
            <person name="Shi W."/>
            <person name="Du L."/>
            <person name="Sun Y."/>
            <person name="Zhan W."/>
            <person name="Jiang J."/>
            <person name="Wang Q."/>
            <person name="Zhang B."/>
            <person name="Ji P."/>
            <person name="Sakyi L.B."/>
            <person name="Cui X."/>
            <person name="Yuan T."/>
            <person name="Jiang B."/>
            <person name="Yang W."/>
            <person name="Lam T.T.-Y."/>
            <person name="Chang Q."/>
            <person name="Ding S."/>
            <person name="Wang X."/>
            <person name="Zhu J."/>
            <person name="Ruan X."/>
            <person name="Zhao L."/>
            <person name="Wei J."/>
            <person name="Que T."/>
            <person name="Du C."/>
            <person name="Cheng J."/>
            <person name="Dai P."/>
            <person name="Han X."/>
            <person name="Huang E."/>
            <person name="Gao Y."/>
            <person name="Liu J."/>
            <person name="Shao H."/>
            <person name="Ye R."/>
            <person name="Li L."/>
            <person name="Wei W."/>
            <person name="Wang X."/>
            <person name="Wang C."/>
            <person name="Yang T."/>
            <person name="Huo Q."/>
            <person name="Li W."/>
            <person name="Guo W."/>
            <person name="Chen H."/>
            <person name="Zhou L."/>
            <person name="Ni X."/>
            <person name="Tian J."/>
            <person name="Zhou Y."/>
            <person name="Sheng Y."/>
            <person name="Liu T."/>
            <person name="Pan Y."/>
            <person name="Xia L."/>
            <person name="Li J."/>
            <person name="Zhao F."/>
            <person name="Cao W."/>
        </authorList>
    </citation>
    <scope>NUCLEOTIDE SEQUENCE</scope>
    <source>
        <strain evidence="1">Dsil-2018</strain>
    </source>
</reference>